<keyword evidence="6" id="KW-0808">Transferase</keyword>
<sequence length="120" mass="13030">MAPDNHLLALRETAKKIKMKCPVFEDKSYRDFLNFQLSTSQLPNDSQITVGYGAVVPDGYGCSYTINSNDIVFCITSFFSAAATSSDFFALSLEGSLNQMRELCTTVDEAAQAGYTAAAT</sequence>
<dbReference type="PANTHER" id="PTHR22589">
    <property type="entry name" value="CARNITINE O-ACYLTRANSFERASE"/>
    <property type="match status" value="1"/>
</dbReference>
<name>A0A1V9XGS3_9ACAR</name>
<evidence type="ECO:0000256" key="2">
    <source>
        <dbReference type="ARBA" id="ARBA00022979"/>
    </source>
</evidence>
<dbReference type="GO" id="GO:0043005">
    <property type="term" value="C:neuron projection"/>
    <property type="evidence" value="ECO:0007669"/>
    <property type="project" value="TreeGrafter"/>
</dbReference>
<dbReference type="Proteomes" id="UP000192247">
    <property type="component" value="Unassembled WGS sequence"/>
</dbReference>
<dbReference type="SUPFAM" id="SSF52777">
    <property type="entry name" value="CoA-dependent acyltransferases"/>
    <property type="match status" value="1"/>
</dbReference>
<dbReference type="EC" id="2.3.1.6" evidence="3"/>
<dbReference type="GO" id="GO:0004102">
    <property type="term" value="F:choline O-acetyltransferase activity"/>
    <property type="evidence" value="ECO:0007669"/>
    <property type="project" value="UniProtKB-EC"/>
</dbReference>
<dbReference type="GO" id="GO:0005737">
    <property type="term" value="C:cytoplasm"/>
    <property type="evidence" value="ECO:0007669"/>
    <property type="project" value="TreeGrafter"/>
</dbReference>
<dbReference type="InterPro" id="IPR023213">
    <property type="entry name" value="CAT-like_dom_sf"/>
</dbReference>
<dbReference type="STRING" id="418985.A0A1V9XGS3"/>
<evidence type="ECO:0000256" key="3">
    <source>
        <dbReference type="ARBA" id="ARBA00039091"/>
    </source>
</evidence>
<dbReference type="OrthoDB" id="240216at2759"/>
<dbReference type="GO" id="GO:0007274">
    <property type="term" value="P:neuromuscular synaptic transmission"/>
    <property type="evidence" value="ECO:0007669"/>
    <property type="project" value="TreeGrafter"/>
</dbReference>
<dbReference type="InterPro" id="IPR000542">
    <property type="entry name" value="Carn_acyl_trans"/>
</dbReference>
<dbReference type="Gene3D" id="3.30.559.10">
    <property type="entry name" value="Chloramphenicol acetyltransferase-like domain"/>
    <property type="match status" value="1"/>
</dbReference>
<dbReference type="InterPro" id="IPR039551">
    <property type="entry name" value="Cho/carn_acyl_trans"/>
</dbReference>
<keyword evidence="2" id="KW-0530">Neurotransmitter biosynthesis</keyword>
<dbReference type="EMBL" id="MNPL01011499">
    <property type="protein sequence ID" value="OQR72578.1"/>
    <property type="molecule type" value="Genomic_DNA"/>
</dbReference>
<proteinExistence type="inferred from homology"/>
<keyword evidence="7" id="KW-1185">Reference proteome</keyword>
<evidence type="ECO:0000256" key="1">
    <source>
        <dbReference type="ARBA" id="ARBA00005232"/>
    </source>
</evidence>
<dbReference type="GO" id="GO:0008292">
    <property type="term" value="P:acetylcholine biosynthetic process"/>
    <property type="evidence" value="ECO:0007669"/>
    <property type="project" value="TreeGrafter"/>
</dbReference>
<gene>
    <name evidence="6" type="ORF">BIW11_10296</name>
</gene>
<evidence type="ECO:0000313" key="6">
    <source>
        <dbReference type="EMBL" id="OQR72578.1"/>
    </source>
</evidence>
<evidence type="ECO:0000259" key="5">
    <source>
        <dbReference type="Pfam" id="PF00755"/>
    </source>
</evidence>
<evidence type="ECO:0000256" key="4">
    <source>
        <dbReference type="ARBA" id="ARBA00040495"/>
    </source>
</evidence>
<comment type="caution">
    <text evidence="6">The sequence shown here is derived from an EMBL/GenBank/DDBJ whole genome shotgun (WGS) entry which is preliminary data.</text>
</comment>
<accession>A0A1V9XGS3</accession>
<evidence type="ECO:0000313" key="7">
    <source>
        <dbReference type="Proteomes" id="UP000192247"/>
    </source>
</evidence>
<organism evidence="6 7">
    <name type="scientific">Tropilaelaps mercedesae</name>
    <dbReference type="NCBI Taxonomy" id="418985"/>
    <lineage>
        <taxon>Eukaryota</taxon>
        <taxon>Metazoa</taxon>
        <taxon>Ecdysozoa</taxon>
        <taxon>Arthropoda</taxon>
        <taxon>Chelicerata</taxon>
        <taxon>Arachnida</taxon>
        <taxon>Acari</taxon>
        <taxon>Parasitiformes</taxon>
        <taxon>Mesostigmata</taxon>
        <taxon>Gamasina</taxon>
        <taxon>Dermanyssoidea</taxon>
        <taxon>Laelapidae</taxon>
        <taxon>Tropilaelaps</taxon>
    </lineage>
</organism>
<dbReference type="Pfam" id="PF00755">
    <property type="entry name" value="Carn_acyltransf"/>
    <property type="match status" value="1"/>
</dbReference>
<feature type="domain" description="Choline/carnitine acyltransferase" evidence="5">
    <location>
        <begin position="3"/>
        <end position="94"/>
    </location>
</feature>
<dbReference type="InParanoid" id="A0A1V9XGS3"/>
<dbReference type="AlphaFoldDB" id="A0A1V9XGS3"/>
<comment type="similarity">
    <text evidence="1">Belongs to the carnitine/choline acetyltransferase family.</text>
</comment>
<reference evidence="6 7" key="1">
    <citation type="journal article" date="2017" name="Gigascience">
        <title>Draft genome of the honey bee ectoparasitic mite, Tropilaelaps mercedesae, is shaped by the parasitic life history.</title>
        <authorList>
            <person name="Dong X."/>
            <person name="Armstrong S.D."/>
            <person name="Xia D."/>
            <person name="Makepeace B.L."/>
            <person name="Darby A.C."/>
            <person name="Kadowaki T."/>
        </authorList>
    </citation>
    <scope>NUCLEOTIDE SEQUENCE [LARGE SCALE GENOMIC DNA]</scope>
    <source>
        <strain evidence="6">Wuxi-XJTLU</strain>
    </source>
</reference>
<dbReference type="PANTHER" id="PTHR22589:SF14">
    <property type="entry name" value="CHOLINE O-ACETYLTRANSFERASE"/>
    <property type="match status" value="1"/>
</dbReference>
<dbReference type="GO" id="GO:0045202">
    <property type="term" value="C:synapse"/>
    <property type="evidence" value="ECO:0007669"/>
    <property type="project" value="GOC"/>
</dbReference>
<protein>
    <recommendedName>
        <fullName evidence="4">Choline O-acetyltransferase</fullName>
        <ecNumber evidence="3">2.3.1.6</ecNumber>
    </recommendedName>
</protein>